<keyword evidence="9" id="KW-0325">Glycoprotein</keyword>
<dbReference type="InterPro" id="IPR027359">
    <property type="entry name" value="Volt_channel_dom_sf"/>
</dbReference>
<sequence>MFWNKNGATTESVVNDYLTWRLKNKSSSSTTNRLFTIVHNIGSDCERIYTPQQPIFNFQYERQFLNITNIIFTIIFTIEMMMKILASGLICEENSYLRSGWNVIDGSLVIISIIDLAMMHRGTVTSSHVESETATHICSMLRVFRLFRTLRPLRVISRAPGLKLVVQTLLSSLRPIGHIVLICCTFFIIFGILGVQLFKGKFYYCEGPSARNIATRQQCETTSDHHWKNQQYNFDNLGHALLALFVLSSRDG</sequence>
<keyword evidence="4" id="KW-0677">Repeat</keyword>
<dbReference type="GO" id="GO:0001518">
    <property type="term" value="C:voltage-gated sodium channel complex"/>
    <property type="evidence" value="ECO:0007669"/>
    <property type="project" value="TreeGrafter"/>
</dbReference>
<feature type="transmembrane region" description="Helical" evidence="11">
    <location>
        <begin position="176"/>
        <end position="198"/>
    </location>
</feature>
<dbReference type="Gene3D" id="1.10.287.70">
    <property type="match status" value="1"/>
</dbReference>
<dbReference type="AlphaFoldDB" id="A0A818ZXQ3"/>
<keyword evidence="6 11" id="KW-1133">Transmembrane helix</keyword>
<dbReference type="PANTHER" id="PTHR10037">
    <property type="entry name" value="VOLTAGE-GATED CATION CHANNEL CALCIUM AND SODIUM"/>
    <property type="match status" value="1"/>
</dbReference>
<dbReference type="EMBL" id="CAJNYT010005710">
    <property type="protein sequence ID" value="CAF3769465.1"/>
    <property type="molecule type" value="Genomic_DNA"/>
</dbReference>
<dbReference type="GO" id="GO:0086010">
    <property type="term" value="P:membrane depolarization during action potential"/>
    <property type="evidence" value="ECO:0007669"/>
    <property type="project" value="TreeGrafter"/>
</dbReference>
<keyword evidence="10" id="KW-0407">Ion channel</keyword>
<protein>
    <recommendedName>
        <fullName evidence="12">Ion transport domain-containing protein</fullName>
    </recommendedName>
</protein>
<dbReference type="Pfam" id="PF00520">
    <property type="entry name" value="Ion_trans"/>
    <property type="match status" value="1"/>
</dbReference>
<name>A0A818ZXQ3_9BILA</name>
<dbReference type="FunFam" id="1.20.120.350:FF:000009">
    <property type="entry name" value="Voltage-dependent T-type calcium channel subunit alpha"/>
    <property type="match status" value="1"/>
</dbReference>
<evidence type="ECO:0000256" key="4">
    <source>
        <dbReference type="ARBA" id="ARBA00022737"/>
    </source>
</evidence>
<reference evidence="13" key="1">
    <citation type="submission" date="2021-02" db="EMBL/GenBank/DDBJ databases">
        <authorList>
            <person name="Nowell W R."/>
        </authorList>
    </citation>
    <scope>NUCLEOTIDE SEQUENCE</scope>
</reference>
<dbReference type="InterPro" id="IPR043203">
    <property type="entry name" value="VGCC_Ca_Na"/>
</dbReference>
<organism evidence="13 14">
    <name type="scientific">Rotaria socialis</name>
    <dbReference type="NCBI Taxonomy" id="392032"/>
    <lineage>
        <taxon>Eukaryota</taxon>
        <taxon>Metazoa</taxon>
        <taxon>Spiralia</taxon>
        <taxon>Gnathifera</taxon>
        <taxon>Rotifera</taxon>
        <taxon>Eurotatoria</taxon>
        <taxon>Bdelloidea</taxon>
        <taxon>Philodinida</taxon>
        <taxon>Philodinidae</taxon>
        <taxon>Rotaria</taxon>
    </lineage>
</organism>
<dbReference type="GO" id="GO:0005248">
    <property type="term" value="F:voltage-gated sodium channel activity"/>
    <property type="evidence" value="ECO:0007669"/>
    <property type="project" value="TreeGrafter"/>
</dbReference>
<keyword evidence="3 11" id="KW-0812">Transmembrane</keyword>
<feature type="domain" description="Ion transport" evidence="12">
    <location>
        <begin position="56"/>
        <end position="249"/>
    </location>
</feature>
<dbReference type="PANTHER" id="PTHR10037:SF230">
    <property type="entry name" value="CA[2+]-CHANNEL PROTEIN ALPHA[[1]] SUBUNIT T, ISOFORM F"/>
    <property type="match status" value="1"/>
</dbReference>
<proteinExistence type="predicted"/>
<dbReference type="InterPro" id="IPR005821">
    <property type="entry name" value="Ion_trans_dom"/>
</dbReference>
<evidence type="ECO:0000256" key="11">
    <source>
        <dbReference type="SAM" id="Phobius"/>
    </source>
</evidence>
<evidence type="ECO:0000256" key="3">
    <source>
        <dbReference type="ARBA" id="ARBA00022692"/>
    </source>
</evidence>
<evidence type="ECO:0000313" key="13">
    <source>
        <dbReference type="EMBL" id="CAF3769465.1"/>
    </source>
</evidence>
<evidence type="ECO:0000256" key="1">
    <source>
        <dbReference type="ARBA" id="ARBA00004141"/>
    </source>
</evidence>
<evidence type="ECO:0000256" key="5">
    <source>
        <dbReference type="ARBA" id="ARBA00022882"/>
    </source>
</evidence>
<gene>
    <name evidence="13" type="ORF">GRG538_LOCUS32418</name>
</gene>
<feature type="transmembrane region" description="Helical" evidence="11">
    <location>
        <begin position="70"/>
        <end position="91"/>
    </location>
</feature>
<evidence type="ECO:0000256" key="7">
    <source>
        <dbReference type="ARBA" id="ARBA00023065"/>
    </source>
</evidence>
<evidence type="ECO:0000256" key="2">
    <source>
        <dbReference type="ARBA" id="ARBA00022448"/>
    </source>
</evidence>
<evidence type="ECO:0000313" key="14">
    <source>
        <dbReference type="Proteomes" id="UP000663872"/>
    </source>
</evidence>
<dbReference type="GO" id="GO:0043005">
    <property type="term" value="C:neuron projection"/>
    <property type="evidence" value="ECO:0007669"/>
    <property type="project" value="TreeGrafter"/>
</dbReference>
<comment type="caution">
    <text evidence="13">The sequence shown here is derived from an EMBL/GenBank/DDBJ whole genome shotgun (WGS) entry which is preliminary data.</text>
</comment>
<evidence type="ECO:0000259" key="12">
    <source>
        <dbReference type="Pfam" id="PF00520"/>
    </source>
</evidence>
<evidence type="ECO:0000256" key="8">
    <source>
        <dbReference type="ARBA" id="ARBA00023136"/>
    </source>
</evidence>
<dbReference type="GO" id="GO:0008332">
    <property type="term" value="F:low voltage-gated calcium channel activity"/>
    <property type="evidence" value="ECO:0007669"/>
    <property type="project" value="TreeGrafter"/>
</dbReference>
<evidence type="ECO:0000256" key="6">
    <source>
        <dbReference type="ARBA" id="ARBA00022989"/>
    </source>
</evidence>
<dbReference type="Proteomes" id="UP000663872">
    <property type="component" value="Unassembled WGS sequence"/>
</dbReference>
<keyword evidence="8 11" id="KW-0472">Membrane</keyword>
<keyword evidence="5" id="KW-0851">Voltage-gated channel</keyword>
<keyword evidence="2" id="KW-0813">Transport</keyword>
<dbReference type="GO" id="GO:0070509">
    <property type="term" value="P:calcium ion import"/>
    <property type="evidence" value="ECO:0007669"/>
    <property type="project" value="TreeGrafter"/>
</dbReference>
<evidence type="ECO:0000256" key="10">
    <source>
        <dbReference type="ARBA" id="ARBA00023303"/>
    </source>
</evidence>
<dbReference type="Gene3D" id="1.20.120.350">
    <property type="entry name" value="Voltage-gated potassium channels. Chain C"/>
    <property type="match status" value="1"/>
</dbReference>
<accession>A0A818ZXQ3</accession>
<dbReference type="SUPFAM" id="SSF81324">
    <property type="entry name" value="Voltage-gated potassium channels"/>
    <property type="match status" value="1"/>
</dbReference>
<keyword evidence="7" id="KW-0406">Ion transport</keyword>
<comment type="subcellular location">
    <subcellularLocation>
        <location evidence="1">Membrane</location>
        <topology evidence="1">Multi-pass membrane protein</topology>
    </subcellularLocation>
</comment>
<evidence type="ECO:0000256" key="9">
    <source>
        <dbReference type="ARBA" id="ARBA00023180"/>
    </source>
</evidence>